<gene>
    <name evidence="2" type="ORF">THC_0618</name>
</gene>
<dbReference type="EMBL" id="AP014945">
    <property type="protein sequence ID" value="BAU23012.1"/>
    <property type="molecule type" value="Genomic_DNA"/>
</dbReference>
<name>A0A0U5ALX2_9BACT</name>
<evidence type="ECO:0000313" key="2">
    <source>
        <dbReference type="EMBL" id="BAU23012.1"/>
    </source>
</evidence>
<reference evidence="3" key="2">
    <citation type="journal article" date="2016" name="Int. J. Syst. Evol. Microbiol.">
        <title>Caldimicrobium thiodismutans sp. nov., a sulfur-disproportionating bacterium isolated from a hot spring.</title>
        <authorList>
            <person name="Kojima H."/>
            <person name="Umezawa K."/>
            <person name="Fukui M."/>
        </authorList>
    </citation>
    <scope>NUCLEOTIDE SEQUENCE [LARGE SCALE GENOMIC DNA]</scope>
    <source>
        <strain evidence="3">TF1</strain>
    </source>
</reference>
<accession>A0A0U5ALX2</accession>
<dbReference type="PATRIC" id="fig|1653476.3.peg.639"/>
<dbReference type="Proteomes" id="UP000068196">
    <property type="component" value="Chromosome"/>
</dbReference>
<organism evidence="2 3">
    <name type="scientific">Caldimicrobium thiodismutans</name>
    <dbReference type="NCBI Taxonomy" id="1653476"/>
    <lineage>
        <taxon>Bacteria</taxon>
        <taxon>Pseudomonadati</taxon>
        <taxon>Thermodesulfobacteriota</taxon>
        <taxon>Thermodesulfobacteria</taxon>
        <taxon>Thermodesulfobacteriales</taxon>
        <taxon>Thermodesulfobacteriaceae</taxon>
        <taxon>Caldimicrobium</taxon>
    </lineage>
</organism>
<sequence>MNKEEKLKSINWEEPHWRAIREKVLDLNKRIEESREIEALLKGFDGGYIPAGPSGLITRGRDDVLPTGRNFYSLDPHRVPTKSAFEVGKRLAEKLIEKHLQEEGRYPENVAIFWMANDIMWADGEGMGQILWLFGVKPKWLSNGRVKGFEIISLDELKRPRIDVTIRVSGITRDNFPMCIELIDEALQAVASLDEPEEMNFVKKHALEILKTNGGDFRSATLRIFCSMPGVYQAGTQLAVYASAWKTEKDLAEVFLYWNGYAYGKGIWGEAKHKEFANILKTVDITYNKVVSDEYDLFGCCCYFGTHGGMTSAARYLSGKEVKTYYGDTRDPDHVEVRDLAEELRRVVRTKLLNPKWIEGMKRHGYKGAGDISKRVGRIYGWSATTKEVDSWIFDDIARTFLMNEENRNFFKENNPWALEEIARRLLEAWERGLWDPAEEVKEHLKKLYLEIEGWLEEGMGDLKGNFQGGSIDIITAEEVETWKEKMKNLLG</sequence>
<evidence type="ECO:0000259" key="1">
    <source>
        <dbReference type="Pfam" id="PF02514"/>
    </source>
</evidence>
<dbReference type="InterPro" id="IPR003672">
    <property type="entry name" value="CobN/Mg_chltase"/>
</dbReference>
<dbReference type="AlphaFoldDB" id="A0A0U5ALX2"/>
<proteinExistence type="predicted"/>
<dbReference type="PANTHER" id="PTHR44119:SF7">
    <property type="entry name" value="MAGNESIUM CHELATASE SUBUNIT"/>
    <property type="match status" value="1"/>
</dbReference>
<dbReference type="Pfam" id="PF02514">
    <property type="entry name" value="CobN-Mg_chel"/>
    <property type="match status" value="1"/>
</dbReference>
<dbReference type="KEGG" id="cthi:THC_0618"/>
<reference evidence="2 3" key="1">
    <citation type="journal article" date="2016" name="Int. J. Syst. Evol. Microbiol.">
        <title>Caldimicrobium thiodismutans sp. nov., a sulfur-disproportionating bacterium isolated from a hot spring, and emended description of the genus Caldimicrobium.</title>
        <authorList>
            <person name="Kojima H."/>
            <person name="Umezawa K."/>
            <person name="Fukui M."/>
        </authorList>
    </citation>
    <scope>NUCLEOTIDE SEQUENCE [LARGE SCALE GENOMIC DNA]</scope>
    <source>
        <strain evidence="2 3">TF1</strain>
    </source>
</reference>
<dbReference type="STRING" id="1653476.THC_0618"/>
<dbReference type="PANTHER" id="PTHR44119">
    <property type="entry name" value="MAGNESIUM-CHELATASE SUBUNIT CHLH, CHLOROPLASTIC"/>
    <property type="match status" value="1"/>
</dbReference>
<evidence type="ECO:0000313" key="3">
    <source>
        <dbReference type="Proteomes" id="UP000068196"/>
    </source>
</evidence>
<feature type="domain" description="CobN/magnesium chelatase" evidence="1">
    <location>
        <begin position="16"/>
        <end position="441"/>
    </location>
</feature>
<keyword evidence="3" id="KW-1185">Reference proteome</keyword>
<dbReference type="RefSeq" id="WP_197650990.1">
    <property type="nucleotide sequence ID" value="NZ_AP014945.1"/>
</dbReference>
<protein>
    <recommendedName>
        <fullName evidence="1">CobN/magnesium chelatase domain-containing protein</fullName>
    </recommendedName>
</protein>